<dbReference type="InterPro" id="IPR014908">
    <property type="entry name" value="Nucleoporin_Nup133/Nup155_N"/>
</dbReference>
<accession>A0A914Q9P2</accession>
<organism evidence="5 6">
    <name type="scientific">Panagrolaimus davidi</name>
    <dbReference type="NCBI Taxonomy" id="227884"/>
    <lineage>
        <taxon>Eukaryota</taxon>
        <taxon>Metazoa</taxon>
        <taxon>Ecdysozoa</taxon>
        <taxon>Nematoda</taxon>
        <taxon>Chromadorea</taxon>
        <taxon>Rhabditida</taxon>
        <taxon>Tylenchina</taxon>
        <taxon>Panagrolaimomorpha</taxon>
        <taxon>Panagrolaimoidea</taxon>
        <taxon>Panagrolaimidae</taxon>
        <taxon>Panagrolaimus</taxon>
    </lineage>
</organism>
<reference evidence="6" key="1">
    <citation type="submission" date="2022-11" db="UniProtKB">
        <authorList>
            <consortium name="WormBaseParasite"/>
        </authorList>
    </citation>
    <scope>IDENTIFICATION</scope>
</reference>
<sequence length="80" mass="9294">MVSRVNEYYENDINDQDLAIKMLKKNSPVITSSGVQENEYVDFKDVFESQSHISMGLFSTIGRAWMSVDGDLFFWKFDTK</sequence>
<dbReference type="Pfam" id="PF08801">
    <property type="entry name" value="Nucleoporin_N"/>
    <property type="match status" value="1"/>
</dbReference>
<keyword evidence="2" id="KW-0813">Transport</keyword>
<dbReference type="GO" id="GO:0005635">
    <property type="term" value="C:nuclear envelope"/>
    <property type="evidence" value="ECO:0007669"/>
    <property type="project" value="UniProtKB-ARBA"/>
</dbReference>
<dbReference type="WBParaSite" id="PDA_v2.g27851.t1">
    <property type="protein sequence ID" value="PDA_v2.g27851.t1"/>
    <property type="gene ID" value="PDA_v2.g27851"/>
</dbReference>
<feature type="domain" description="Nucleoporin Nup133/Nup155-like N-terminal" evidence="4">
    <location>
        <begin position="46"/>
        <end position="79"/>
    </location>
</feature>
<dbReference type="Proteomes" id="UP000887578">
    <property type="component" value="Unplaced"/>
</dbReference>
<keyword evidence="3" id="KW-0539">Nucleus</keyword>
<proteinExistence type="predicted"/>
<evidence type="ECO:0000256" key="2">
    <source>
        <dbReference type="ARBA" id="ARBA00022448"/>
    </source>
</evidence>
<evidence type="ECO:0000259" key="4">
    <source>
        <dbReference type="Pfam" id="PF08801"/>
    </source>
</evidence>
<evidence type="ECO:0000313" key="5">
    <source>
        <dbReference type="Proteomes" id="UP000887578"/>
    </source>
</evidence>
<evidence type="ECO:0000256" key="1">
    <source>
        <dbReference type="ARBA" id="ARBA00004123"/>
    </source>
</evidence>
<evidence type="ECO:0000256" key="3">
    <source>
        <dbReference type="ARBA" id="ARBA00023242"/>
    </source>
</evidence>
<keyword evidence="5" id="KW-1185">Reference proteome</keyword>
<dbReference type="AlphaFoldDB" id="A0A914Q9P2"/>
<evidence type="ECO:0000313" key="6">
    <source>
        <dbReference type="WBParaSite" id="PDA_v2.g27851.t1"/>
    </source>
</evidence>
<comment type="subcellular location">
    <subcellularLocation>
        <location evidence="1">Nucleus</location>
    </subcellularLocation>
</comment>
<protein>
    <submittedName>
        <fullName evidence="6">Nucleoporin Nup133/Nup155-like N-terminal domain-containing protein</fullName>
    </submittedName>
</protein>
<name>A0A914Q9P2_9BILA</name>